<dbReference type="InterPro" id="IPR016181">
    <property type="entry name" value="Acyl_CoA_acyltransferase"/>
</dbReference>
<evidence type="ECO:0000313" key="2">
    <source>
        <dbReference type="EMBL" id="MBS4538689.1"/>
    </source>
</evidence>
<dbReference type="PANTHER" id="PTHR43792">
    <property type="entry name" value="GNAT FAMILY, PUTATIVE (AFU_ORTHOLOGUE AFUA_3G00765)-RELATED-RELATED"/>
    <property type="match status" value="1"/>
</dbReference>
<name>A0A942Z937_9FIRM</name>
<evidence type="ECO:0000259" key="1">
    <source>
        <dbReference type="PROSITE" id="PS51186"/>
    </source>
</evidence>
<accession>A0A942Z937</accession>
<dbReference type="AlphaFoldDB" id="A0A942Z937"/>
<gene>
    <name evidence="2" type="ORF">GOQ27_09455</name>
</gene>
<dbReference type="SUPFAM" id="SSF55729">
    <property type="entry name" value="Acyl-CoA N-acyltransferases (Nat)"/>
    <property type="match status" value="1"/>
</dbReference>
<evidence type="ECO:0000313" key="3">
    <source>
        <dbReference type="Proteomes" id="UP000724672"/>
    </source>
</evidence>
<comment type="caution">
    <text evidence="2">The sequence shown here is derived from an EMBL/GenBank/DDBJ whole genome shotgun (WGS) entry which is preliminary data.</text>
</comment>
<dbReference type="EMBL" id="WSFT01000036">
    <property type="protein sequence ID" value="MBS4538689.1"/>
    <property type="molecule type" value="Genomic_DNA"/>
</dbReference>
<protein>
    <submittedName>
        <fullName evidence="2">GNAT family N-acetyltransferase</fullName>
    </submittedName>
</protein>
<proteinExistence type="predicted"/>
<dbReference type="InterPro" id="IPR000182">
    <property type="entry name" value="GNAT_dom"/>
</dbReference>
<dbReference type="Pfam" id="PF13302">
    <property type="entry name" value="Acetyltransf_3"/>
    <property type="match status" value="1"/>
</dbReference>
<dbReference type="InterPro" id="IPR051531">
    <property type="entry name" value="N-acetyltransferase"/>
</dbReference>
<sequence length="168" mass="19752">MEKLYTDRLIIMPLKYEMIDIILDKRSAFEDRYNLKLSKEWPMEAIKGLLPKYINVVRHNPEEAQWGVWIMIDKKSNYIIGDLGFKGSPDNNGIIEVGYSIVESYRNRGLTSEGVGELIKWAFLKQEVNKITARCLVDNYPSIKVLERLKFKKVVHKADIIYWEKNRL</sequence>
<reference evidence="2" key="1">
    <citation type="submission" date="2019-12" db="EMBL/GenBank/DDBJ databases">
        <title>Clostridiaceae gen. nov. sp. nov., isolated from sediment in Xinjiang, China.</title>
        <authorList>
            <person name="Zhang R."/>
        </authorList>
    </citation>
    <scope>NUCLEOTIDE SEQUENCE</scope>
    <source>
        <strain evidence="2">D2Q-11</strain>
    </source>
</reference>
<dbReference type="PROSITE" id="PS51186">
    <property type="entry name" value="GNAT"/>
    <property type="match status" value="1"/>
</dbReference>
<dbReference type="PANTHER" id="PTHR43792:SF13">
    <property type="entry name" value="ACETYLTRANSFERASE"/>
    <property type="match status" value="1"/>
</dbReference>
<dbReference type="GO" id="GO:0016747">
    <property type="term" value="F:acyltransferase activity, transferring groups other than amino-acyl groups"/>
    <property type="evidence" value="ECO:0007669"/>
    <property type="project" value="InterPro"/>
</dbReference>
<dbReference type="Proteomes" id="UP000724672">
    <property type="component" value="Unassembled WGS sequence"/>
</dbReference>
<keyword evidence="3" id="KW-1185">Reference proteome</keyword>
<dbReference type="Gene3D" id="3.40.630.30">
    <property type="match status" value="1"/>
</dbReference>
<organism evidence="2 3">
    <name type="scientific">Anaeromonas frigoriresistens</name>
    <dbReference type="NCBI Taxonomy" id="2683708"/>
    <lineage>
        <taxon>Bacteria</taxon>
        <taxon>Bacillati</taxon>
        <taxon>Bacillota</taxon>
        <taxon>Tissierellia</taxon>
        <taxon>Tissierellales</taxon>
        <taxon>Thermohalobacteraceae</taxon>
        <taxon>Anaeromonas</taxon>
    </lineage>
</organism>
<feature type="domain" description="N-acetyltransferase" evidence="1">
    <location>
        <begin position="9"/>
        <end position="168"/>
    </location>
</feature>
<dbReference type="RefSeq" id="WP_203366604.1">
    <property type="nucleotide sequence ID" value="NZ_WSFT01000036.1"/>
</dbReference>